<name>A0A484KAL4_9ASTE</name>
<dbReference type="InterPro" id="IPR044788">
    <property type="entry name" value="X8_dom_prot"/>
</dbReference>
<keyword evidence="1" id="KW-0732">Signal</keyword>
<evidence type="ECO:0000313" key="4">
    <source>
        <dbReference type="EMBL" id="VFQ60277.1"/>
    </source>
</evidence>
<evidence type="ECO:0000259" key="3">
    <source>
        <dbReference type="SMART" id="SM00768"/>
    </source>
</evidence>
<feature type="region of interest" description="Disordered" evidence="2">
    <location>
        <begin position="1"/>
        <end position="28"/>
    </location>
</feature>
<evidence type="ECO:0000256" key="2">
    <source>
        <dbReference type="SAM" id="MobiDB-lite"/>
    </source>
</evidence>
<protein>
    <recommendedName>
        <fullName evidence="3">X8 domain-containing protein</fullName>
    </recommendedName>
</protein>
<feature type="domain" description="X8" evidence="3">
    <location>
        <begin position="37"/>
        <end position="122"/>
    </location>
</feature>
<keyword evidence="5" id="KW-1185">Reference proteome</keyword>
<dbReference type="EMBL" id="OOIL02000115">
    <property type="protein sequence ID" value="VFQ60277.1"/>
    <property type="molecule type" value="Genomic_DNA"/>
</dbReference>
<dbReference type="PANTHER" id="PTHR31044">
    <property type="entry name" value="BETA-1,3 GLUCANASE"/>
    <property type="match status" value="1"/>
</dbReference>
<reference evidence="4 5" key="1">
    <citation type="submission" date="2018-04" db="EMBL/GenBank/DDBJ databases">
        <authorList>
            <person name="Vogel A."/>
        </authorList>
    </citation>
    <scope>NUCLEOTIDE SEQUENCE [LARGE SCALE GENOMIC DNA]</scope>
</reference>
<organism evidence="4 5">
    <name type="scientific">Cuscuta campestris</name>
    <dbReference type="NCBI Taxonomy" id="132261"/>
    <lineage>
        <taxon>Eukaryota</taxon>
        <taxon>Viridiplantae</taxon>
        <taxon>Streptophyta</taxon>
        <taxon>Embryophyta</taxon>
        <taxon>Tracheophyta</taxon>
        <taxon>Spermatophyta</taxon>
        <taxon>Magnoliopsida</taxon>
        <taxon>eudicotyledons</taxon>
        <taxon>Gunneridae</taxon>
        <taxon>Pentapetalae</taxon>
        <taxon>asterids</taxon>
        <taxon>lamiids</taxon>
        <taxon>Solanales</taxon>
        <taxon>Convolvulaceae</taxon>
        <taxon>Cuscuteae</taxon>
        <taxon>Cuscuta</taxon>
        <taxon>Cuscuta subgen. Grammica</taxon>
        <taxon>Cuscuta sect. Cleistogrammica</taxon>
    </lineage>
</organism>
<evidence type="ECO:0000256" key="1">
    <source>
        <dbReference type="ARBA" id="ARBA00022729"/>
    </source>
</evidence>
<dbReference type="GO" id="GO:0009506">
    <property type="term" value="C:plasmodesma"/>
    <property type="evidence" value="ECO:0007669"/>
    <property type="project" value="UniProtKB-ARBA"/>
</dbReference>
<dbReference type="Gene3D" id="1.20.58.1040">
    <property type="match status" value="1"/>
</dbReference>
<dbReference type="AlphaFoldDB" id="A0A484KAL4"/>
<dbReference type="SMART" id="SM00768">
    <property type="entry name" value="X8"/>
    <property type="match status" value="1"/>
</dbReference>
<sequence length="127" mass="14152">MQKLPADDPLKTQEEYNHGQKSTFRAHEGTCGRRKKSWCIPKPSASYQQLIENMSYACNLVNCSAVQSEAAGACYYPNSLINHAAFAMNLYYQNAGANTWNCDFNNSAVIALTDPSYGACNFQCRTF</sequence>
<gene>
    <name evidence="4" type="ORF">CCAM_LOCUS2053</name>
</gene>
<dbReference type="OrthoDB" id="1928574at2759"/>
<dbReference type="InterPro" id="IPR012946">
    <property type="entry name" value="X8"/>
</dbReference>
<evidence type="ECO:0000313" key="5">
    <source>
        <dbReference type="Proteomes" id="UP000595140"/>
    </source>
</evidence>
<feature type="compositionally biased region" description="Basic and acidic residues" evidence="2">
    <location>
        <begin position="1"/>
        <end position="18"/>
    </location>
</feature>
<proteinExistence type="predicted"/>
<dbReference type="PANTHER" id="PTHR31044:SF57">
    <property type="entry name" value="CARBOHYDRATE-BINDING X8 DOMAIN SUPERFAMILY PROTEIN"/>
    <property type="match status" value="1"/>
</dbReference>
<dbReference type="Pfam" id="PF07983">
    <property type="entry name" value="X8"/>
    <property type="match status" value="1"/>
</dbReference>
<dbReference type="Proteomes" id="UP000595140">
    <property type="component" value="Unassembled WGS sequence"/>
</dbReference>
<accession>A0A484KAL4</accession>